<comment type="caution">
    <text evidence="2">The sequence shown here is derived from an EMBL/GenBank/DDBJ whole genome shotgun (WGS) entry which is preliminary data.</text>
</comment>
<proteinExistence type="predicted"/>
<feature type="compositionally biased region" description="Polar residues" evidence="1">
    <location>
        <begin position="98"/>
        <end position="109"/>
    </location>
</feature>
<reference evidence="2" key="1">
    <citation type="submission" date="2023-06" db="EMBL/GenBank/DDBJ databases">
        <title>Genomic analysis of the entomopathogenic nematode Steinernema hermaphroditum.</title>
        <authorList>
            <person name="Schwarz E.M."/>
            <person name="Heppert J.K."/>
            <person name="Baniya A."/>
            <person name="Schwartz H.T."/>
            <person name="Tan C.-H."/>
            <person name="Antoshechkin I."/>
            <person name="Sternberg P.W."/>
            <person name="Goodrich-Blair H."/>
            <person name="Dillman A.R."/>
        </authorList>
    </citation>
    <scope>NUCLEOTIDE SEQUENCE</scope>
    <source>
        <strain evidence="2">PS9179</strain>
        <tissue evidence="2">Whole animal</tissue>
    </source>
</reference>
<protein>
    <submittedName>
        <fullName evidence="2">Uncharacterized protein</fullName>
    </submittedName>
</protein>
<evidence type="ECO:0000313" key="2">
    <source>
        <dbReference type="EMBL" id="KAK0405519.1"/>
    </source>
</evidence>
<accession>A0AA39HIW9</accession>
<keyword evidence="3" id="KW-1185">Reference proteome</keyword>
<organism evidence="2 3">
    <name type="scientific">Steinernema hermaphroditum</name>
    <dbReference type="NCBI Taxonomy" id="289476"/>
    <lineage>
        <taxon>Eukaryota</taxon>
        <taxon>Metazoa</taxon>
        <taxon>Ecdysozoa</taxon>
        <taxon>Nematoda</taxon>
        <taxon>Chromadorea</taxon>
        <taxon>Rhabditida</taxon>
        <taxon>Tylenchina</taxon>
        <taxon>Panagrolaimomorpha</taxon>
        <taxon>Strongyloidoidea</taxon>
        <taxon>Steinernematidae</taxon>
        <taxon>Steinernema</taxon>
    </lineage>
</organism>
<dbReference type="AlphaFoldDB" id="A0AA39HIW9"/>
<sequence length="213" mass="23854">MSQTEDDEIVVVAEHRNPEREVRGTTVDISDDDDIEVIGQRYNPEAGARIRVAQLRDGLNLARHFGSEDDSEVEFVQEGPSSKETQEQILTRRKKRTFSQSFGRASASNARPAKFSSSMNMSSANMNPVLREFLKPRCELSESPIDWFENGPQDKPSKTADDEAILMACSAKVKMSKTKNPLECDGDPNSAAMWMPRSVSRPQIPRASLRGRH</sequence>
<feature type="region of interest" description="Disordered" evidence="1">
    <location>
        <begin position="68"/>
        <end position="119"/>
    </location>
</feature>
<evidence type="ECO:0000256" key="1">
    <source>
        <dbReference type="SAM" id="MobiDB-lite"/>
    </source>
</evidence>
<name>A0AA39HIW9_9BILA</name>
<feature type="region of interest" description="Disordered" evidence="1">
    <location>
        <begin position="176"/>
        <end position="213"/>
    </location>
</feature>
<dbReference type="Proteomes" id="UP001175271">
    <property type="component" value="Unassembled WGS sequence"/>
</dbReference>
<evidence type="ECO:0000313" key="3">
    <source>
        <dbReference type="Proteomes" id="UP001175271"/>
    </source>
</evidence>
<feature type="compositionally biased region" description="Polar residues" evidence="1">
    <location>
        <begin position="79"/>
        <end position="89"/>
    </location>
</feature>
<dbReference type="EMBL" id="JAUCMV010000004">
    <property type="protein sequence ID" value="KAK0405519.1"/>
    <property type="molecule type" value="Genomic_DNA"/>
</dbReference>
<gene>
    <name evidence="2" type="ORF">QR680_018035</name>
</gene>